<keyword evidence="5" id="KW-1185">Reference proteome</keyword>
<evidence type="ECO:0000256" key="1">
    <source>
        <dbReference type="ARBA" id="ARBA00023122"/>
    </source>
</evidence>
<sequence>MRHMPTITELMTAFPAHVEESTSLAEAARVMEVHHCHHVPVMNHHEVTGLLTWADIELARSPGHPASDISELTALDMCRREIPAIDLHTRLDVVLDRMVQDDFDAVLIMKGDRLAGIFTLEDAAKGFSAWLKKTYLPTDDPGCA</sequence>
<dbReference type="InterPro" id="IPR046342">
    <property type="entry name" value="CBS_dom_sf"/>
</dbReference>
<keyword evidence="1 2" id="KW-0129">CBS domain</keyword>
<dbReference type="InterPro" id="IPR000644">
    <property type="entry name" value="CBS_dom"/>
</dbReference>
<evidence type="ECO:0000313" key="5">
    <source>
        <dbReference type="Proteomes" id="UP000185639"/>
    </source>
</evidence>
<dbReference type="RefSeq" id="WP_068439412.1">
    <property type="nucleotide sequence ID" value="NZ_CAJWBH010000022.1"/>
</dbReference>
<reference evidence="5" key="1">
    <citation type="submission" date="2017-01" db="EMBL/GenBank/DDBJ databases">
        <authorList>
            <person name="Varghese N."/>
            <person name="Submissions S."/>
        </authorList>
    </citation>
    <scope>NUCLEOTIDE SEQUENCE [LARGE SCALE GENOMIC DNA]</scope>
    <source>
        <strain evidence="5">DSM 24913</strain>
    </source>
</reference>
<dbReference type="InterPro" id="IPR051257">
    <property type="entry name" value="Diverse_CBS-Domain"/>
</dbReference>
<dbReference type="OrthoDB" id="9794094at2"/>
<dbReference type="AlphaFoldDB" id="A0A1N7IUL8"/>
<protein>
    <submittedName>
        <fullName evidence="4">CBS domain-containing protein</fullName>
    </submittedName>
</protein>
<dbReference type="STRING" id="484498.SAMN05421686_10121"/>
<feature type="domain" description="CBS" evidence="3">
    <location>
        <begin position="11"/>
        <end position="67"/>
    </location>
</feature>
<accession>A0A1N7IUL8</accession>
<evidence type="ECO:0000256" key="2">
    <source>
        <dbReference type="PROSITE-ProRule" id="PRU00703"/>
    </source>
</evidence>
<dbReference type="Proteomes" id="UP000185639">
    <property type="component" value="Unassembled WGS sequence"/>
</dbReference>
<proteinExistence type="predicted"/>
<dbReference type="EMBL" id="FTOH01000001">
    <property type="protein sequence ID" value="SIS40795.1"/>
    <property type="molecule type" value="Genomic_DNA"/>
</dbReference>
<name>A0A1N7IUL8_9GAMM</name>
<dbReference type="SUPFAM" id="SSF54631">
    <property type="entry name" value="CBS-domain pair"/>
    <property type="match status" value="1"/>
</dbReference>
<dbReference type="PANTHER" id="PTHR43080">
    <property type="entry name" value="CBS DOMAIN-CONTAINING PROTEIN CBSX3, MITOCHONDRIAL"/>
    <property type="match status" value="1"/>
</dbReference>
<evidence type="ECO:0000313" key="4">
    <source>
        <dbReference type="EMBL" id="SIS40795.1"/>
    </source>
</evidence>
<evidence type="ECO:0000259" key="3">
    <source>
        <dbReference type="PROSITE" id="PS51371"/>
    </source>
</evidence>
<dbReference type="PROSITE" id="PS51371">
    <property type="entry name" value="CBS"/>
    <property type="match status" value="1"/>
</dbReference>
<organism evidence="4 5">
    <name type="scientific">Thalassolituus maritimus</name>
    <dbReference type="NCBI Taxonomy" id="484498"/>
    <lineage>
        <taxon>Bacteria</taxon>
        <taxon>Pseudomonadati</taxon>
        <taxon>Pseudomonadota</taxon>
        <taxon>Gammaproteobacteria</taxon>
        <taxon>Oceanospirillales</taxon>
        <taxon>Oceanospirillaceae</taxon>
        <taxon>Thalassolituus</taxon>
    </lineage>
</organism>
<dbReference type="Gene3D" id="3.10.580.10">
    <property type="entry name" value="CBS-domain"/>
    <property type="match status" value="1"/>
</dbReference>
<dbReference type="Pfam" id="PF00571">
    <property type="entry name" value="CBS"/>
    <property type="match status" value="2"/>
</dbReference>
<gene>
    <name evidence="4" type="ORF">SAMN05421686_10121</name>
</gene>
<dbReference type="PANTHER" id="PTHR43080:SF2">
    <property type="entry name" value="CBS DOMAIN-CONTAINING PROTEIN"/>
    <property type="match status" value="1"/>
</dbReference>
<dbReference type="SMART" id="SM00116">
    <property type="entry name" value="CBS"/>
    <property type="match status" value="2"/>
</dbReference>